<evidence type="ECO:0000256" key="8">
    <source>
        <dbReference type="SAM" id="MobiDB-lite"/>
    </source>
</evidence>
<evidence type="ECO:0000256" key="4">
    <source>
        <dbReference type="ARBA" id="ARBA00022490"/>
    </source>
</evidence>
<name>A0A438FZJ7_VITVI</name>
<protein>
    <recommendedName>
        <fullName evidence="7">Serine/threonine-protein phosphatase 2A activator</fullName>
        <ecNumber evidence="7">5.2.1.8</ecNumber>
    </recommendedName>
    <alternativeName>
        <fullName evidence="7">Phosphotyrosyl phosphatase activator</fullName>
    </alternativeName>
</protein>
<feature type="region of interest" description="Disordered" evidence="8">
    <location>
        <begin position="187"/>
        <end position="215"/>
    </location>
</feature>
<dbReference type="PANTHER" id="PTHR10012">
    <property type="entry name" value="SERINE/THREONINE-PROTEIN PHOSPHATASE 2A REGULATORY SUBUNIT B"/>
    <property type="match status" value="1"/>
</dbReference>
<keyword evidence="5 7" id="KW-0697">Rotamase</keyword>
<dbReference type="PANTHER" id="PTHR10012:SF0">
    <property type="entry name" value="SERINE_THREONINE-PROTEIN PHOSPHATASE 2A ACTIVATOR"/>
    <property type="match status" value="1"/>
</dbReference>
<dbReference type="EC" id="5.2.1.8" evidence="7"/>
<dbReference type="AlphaFoldDB" id="A0A438FZJ7"/>
<proteinExistence type="inferred from homology"/>
<sequence length="449" mass="49439">MLSPRVSGGPRCCYMDGHVILTHKGFLIQWLHLQKASGQGIKRLQGDPPLLRAKVLVGALSPYERPSEIMVGDEMWVMAACCDCVPSGCLRSACVVCSSLDRAWLSLSNGSGRAARPVDTGILEHNAVLLVNKLESWFDLVSVHVVAICDLLSNNGLRSEDLSVNSSQSIVWWNGCVHSPDSFFRHPQPNLMDPHQHQPIGQADETSPPPSNTAATSCRCCGGPTTCPPPPACPTSLRHPPTRPIRAPAINLPPSNSQQAIILAPVPQARRPPLSLRPIFSKSPSSESRPQTTFAISMTPIPGKNFLGFVVSLSESIRSHKISDPCHQSPILNSILSILQSLIDWVDEIPPVQHLPVTIRVAQGEDYQALVSRVFVKYLELMRKLQFVYCLEPAGSHGVWGLDDYHFLPFIFGSSQLIDHKYMKPKSIHNQDILDNFSKEYMYISCIAL</sequence>
<keyword evidence="6 7" id="KW-0413">Isomerase</keyword>
<dbReference type="Proteomes" id="UP000288805">
    <property type="component" value="Unassembled WGS sequence"/>
</dbReference>
<comment type="caution">
    <text evidence="9">The sequence shown here is derived from an EMBL/GenBank/DDBJ whole genome shotgun (WGS) entry which is preliminary data.</text>
</comment>
<evidence type="ECO:0000256" key="3">
    <source>
        <dbReference type="ARBA" id="ARBA00011019"/>
    </source>
</evidence>
<evidence type="ECO:0000256" key="6">
    <source>
        <dbReference type="ARBA" id="ARBA00023235"/>
    </source>
</evidence>
<comment type="catalytic activity">
    <reaction evidence="1 7">
        <text>[protein]-peptidylproline (omega=180) = [protein]-peptidylproline (omega=0)</text>
        <dbReference type="Rhea" id="RHEA:16237"/>
        <dbReference type="Rhea" id="RHEA-COMP:10747"/>
        <dbReference type="Rhea" id="RHEA-COMP:10748"/>
        <dbReference type="ChEBI" id="CHEBI:83833"/>
        <dbReference type="ChEBI" id="CHEBI:83834"/>
        <dbReference type="EC" id="5.2.1.8"/>
    </reaction>
</comment>
<dbReference type="GO" id="GO:0019211">
    <property type="term" value="F:phosphatase activator activity"/>
    <property type="evidence" value="ECO:0007669"/>
    <property type="project" value="InterPro"/>
</dbReference>
<dbReference type="InterPro" id="IPR004327">
    <property type="entry name" value="Phstyr_phstse_ac"/>
</dbReference>
<comment type="function">
    <text evidence="7">PPIases accelerate the folding of proteins. It catalyzes the cis-trans isomerization of proline imidic peptide bonds in oligopeptides.</text>
</comment>
<evidence type="ECO:0000313" key="10">
    <source>
        <dbReference type="Proteomes" id="UP000288805"/>
    </source>
</evidence>
<comment type="similarity">
    <text evidence="3 7">Belongs to the PTPA-type PPIase family.</text>
</comment>
<evidence type="ECO:0000256" key="5">
    <source>
        <dbReference type="ARBA" id="ARBA00023110"/>
    </source>
</evidence>
<dbReference type="InterPro" id="IPR043170">
    <property type="entry name" value="PTPA_C_lid"/>
</dbReference>
<keyword evidence="4 7" id="KW-0963">Cytoplasm</keyword>
<dbReference type="SUPFAM" id="SSF140984">
    <property type="entry name" value="PTPA-like"/>
    <property type="match status" value="1"/>
</dbReference>
<evidence type="ECO:0000313" key="9">
    <source>
        <dbReference type="EMBL" id="RVW65380.1"/>
    </source>
</evidence>
<gene>
    <name evidence="9" type="primary">ppp2r4B</name>
    <name evidence="9" type="ORF">CK203_022171</name>
</gene>
<dbReference type="GO" id="GO:0005737">
    <property type="term" value="C:cytoplasm"/>
    <property type="evidence" value="ECO:0007669"/>
    <property type="project" value="UniProtKB-SubCell"/>
</dbReference>
<reference evidence="9 10" key="1">
    <citation type="journal article" date="2018" name="PLoS Genet.">
        <title>Population sequencing reveals clonal diversity and ancestral inbreeding in the grapevine cultivar Chardonnay.</title>
        <authorList>
            <person name="Roach M.J."/>
            <person name="Johnson D.L."/>
            <person name="Bohlmann J."/>
            <person name="van Vuuren H.J."/>
            <person name="Jones S.J."/>
            <person name="Pretorius I.S."/>
            <person name="Schmidt S.A."/>
            <person name="Borneman A.R."/>
        </authorList>
    </citation>
    <scope>NUCLEOTIDE SEQUENCE [LARGE SCALE GENOMIC DNA]</scope>
    <source>
        <strain evidence="10">cv. Chardonnay</strain>
        <tissue evidence="9">Leaf</tissue>
    </source>
</reference>
<evidence type="ECO:0000256" key="1">
    <source>
        <dbReference type="ARBA" id="ARBA00000971"/>
    </source>
</evidence>
<dbReference type="EMBL" id="QGNW01000688">
    <property type="protein sequence ID" value="RVW65380.1"/>
    <property type="molecule type" value="Genomic_DNA"/>
</dbReference>
<dbReference type="GO" id="GO:0003755">
    <property type="term" value="F:peptidyl-prolyl cis-trans isomerase activity"/>
    <property type="evidence" value="ECO:0007669"/>
    <property type="project" value="UniProtKB-KW"/>
</dbReference>
<dbReference type="Gene3D" id="1.20.120.1150">
    <property type="match status" value="1"/>
</dbReference>
<evidence type="ECO:0000256" key="7">
    <source>
        <dbReference type="RuleBase" id="RU361210"/>
    </source>
</evidence>
<organism evidence="9 10">
    <name type="scientific">Vitis vinifera</name>
    <name type="common">Grape</name>
    <dbReference type="NCBI Taxonomy" id="29760"/>
    <lineage>
        <taxon>Eukaryota</taxon>
        <taxon>Viridiplantae</taxon>
        <taxon>Streptophyta</taxon>
        <taxon>Embryophyta</taxon>
        <taxon>Tracheophyta</taxon>
        <taxon>Spermatophyta</taxon>
        <taxon>Magnoliopsida</taxon>
        <taxon>eudicotyledons</taxon>
        <taxon>Gunneridae</taxon>
        <taxon>Pentapetalae</taxon>
        <taxon>rosids</taxon>
        <taxon>Vitales</taxon>
        <taxon>Vitaceae</taxon>
        <taxon>Viteae</taxon>
        <taxon>Vitis</taxon>
    </lineage>
</organism>
<evidence type="ECO:0000256" key="2">
    <source>
        <dbReference type="ARBA" id="ARBA00004496"/>
    </source>
</evidence>
<comment type="subcellular location">
    <subcellularLocation>
        <location evidence="2 7">Cytoplasm</location>
    </subcellularLocation>
</comment>
<accession>A0A438FZJ7</accession>
<dbReference type="Pfam" id="PF03095">
    <property type="entry name" value="PTPA"/>
    <property type="match status" value="1"/>
</dbReference>
<dbReference type="InterPro" id="IPR037218">
    <property type="entry name" value="PTPA_sf"/>
</dbReference>